<accession>A0ABV7WET8</accession>
<dbReference type="NCBIfam" id="TIGR01726">
    <property type="entry name" value="HEQRo_perm_3TM"/>
    <property type="match status" value="1"/>
</dbReference>
<dbReference type="InterPro" id="IPR043429">
    <property type="entry name" value="ArtM/GltK/GlnP/TcyL/YhdX-like"/>
</dbReference>
<evidence type="ECO:0000256" key="10">
    <source>
        <dbReference type="SAM" id="MobiDB-lite"/>
    </source>
</evidence>
<evidence type="ECO:0000256" key="9">
    <source>
        <dbReference type="RuleBase" id="RU363032"/>
    </source>
</evidence>
<dbReference type="SUPFAM" id="SSF161098">
    <property type="entry name" value="MetI-like"/>
    <property type="match status" value="1"/>
</dbReference>
<dbReference type="EMBL" id="JBHRWW010000001">
    <property type="protein sequence ID" value="MFC3686983.1"/>
    <property type="molecule type" value="Genomic_DNA"/>
</dbReference>
<evidence type="ECO:0000256" key="3">
    <source>
        <dbReference type="ARBA" id="ARBA00022448"/>
    </source>
</evidence>
<proteinExistence type="inferred from homology"/>
<sequence>MSTARPGTSGSGPAAGTAASLATPPSSLELRRREERTRRARRSTLTALVSTLAFAVLLWVGVTSAPGWPRVQAAFLDPQVAASSLPGILRGLWLNVRVLAVAAVLTLVLGMLVAVVRTLRGPVWLPLRLLATGYVDLFRGVPLIVLLYIVGFGVPALRFTDGRISSVVLGTTAIVLTYSAYVSEVFRAGIETVHPSQRLGARSLGLSYAQSMRLVVLPQAVRRVMPPLLNDFVAMQKDVGLISLLGAVDAVRAAQIAQLDGFNFTPYVVVALLFVLLSVPTARLADWVSIRATRREQAGAVL</sequence>
<feature type="transmembrane region" description="Helical" evidence="9">
    <location>
        <begin position="137"/>
        <end position="157"/>
    </location>
</feature>
<evidence type="ECO:0000256" key="5">
    <source>
        <dbReference type="ARBA" id="ARBA00022692"/>
    </source>
</evidence>
<dbReference type="InterPro" id="IPR000515">
    <property type="entry name" value="MetI-like"/>
</dbReference>
<protein>
    <submittedName>
        <fullName evidence="12">Amino acid ABC transporter permease</fullName>
    </submittedName>
</protein>
<evidence type="ECO:0000313" key="12">
    <source>
        <dbReference type="EMBL" id="MFC3686983.1"/>
    </source>
</evidence>
<feature type="transmembrane region" description="Helical" evidence="9">
    <location>
        <begin position="92"/>
        <end position="116"/>
    </location>
</feature>
<comment type="subcellular location">
    <subcellularLocation>
        <location evidence="1 9">Cell membrane</location>
        <topology evidence="1 9">Multi-pass membrane protein</topology>
    </subcellularLocation>
</comment>
<dbReference type="InterPro" id="IPR035906">
    <property type="entry name" value="MetI-like_sf"/>
</dbReference>
<comment type="similarity">
    <text evidence="2">Belongs to the binding-protein-dependent transport system permease family. HisMQ subfamily.</text>
</comment>
<evidence type="ECO:0000259" key="11">
    <source>
        <dbReference type="PROSITE" id="PS50928"/>
    </source>
</evidence>
<dbReference type="PANTHER" id="PTHR30614:SF20">
    <property type="entry name" value="GLUTAMINE TRANSPORT SYSTEM PERMEASE PROTEIN GLNP"/>
    <property type="match status" value="1"/>
</dbReference>
<comment type="caution">
    <text evidence="12">The sequence shown here is derived from an EMBL/GenBank/DDBJ whole genome shotgun (WGS) entry which is preliminary data.</text>
</comment>
<organism evidence="12 13">
    <name type="scientific">Aquipuribacter hungaricus</name>
    <dbReference type="NCBI Taxonomy" id="545624"/>
    <lineage>
        <taxon>Bacteria</taxon>
        <taxon>Bacillati</taxon>
        <taxon>Actinomycetota</taxon>
        <taxon>Actinomycetes</taxon>
        <taxon>Micrococcales</taxon>
        <taxon>Intrasporangiaceae</taxon>
        <taxon>Aquipuribacter</taxon>
    </lineage>
</organism>
<name>A0ABV7WET8_9MICO</name>
<keyword evidence="3 9" id="KW-0813">Transport</keyword>
<evidence type="ECO:0000256" key="2">
    <source>
        <dbReference type="ARBA" id="ARBA00010072"/>
    </source>
</evidence>
<evidence type="ECO:0000256" key="8">
    <source>
        <dbReference type="ARBA" id="ARBA00023136"/>
    </source>
</evidence>
<evidence type="ECO:0000256" key="1">
    <source>
        <dbReference type="ARBA" id="ARBA00004651"/>
    </source>
</evidence>
<keyword evidence="13" id="KW-1185">Reference proteome</keyword>
<dbReference type="Pfam" id="PF00528">
    <property type="entry name" value="BPD_transp_1"/>
    <property type="match status" value="1"/>
</dbReference>
<dbReference type="CDD" id="cd06261">
    <property type="entry name" value="TM_PBP2"/>
    <property type="match status" value="1"/>
</dbReference>
<dbReference type="Proteomes" id="UP001595685">
    <property type="component" value="Unassembled WGS sequence"/>
</dbReference>
<keyword evidence="4" id="KW-1003">Cell membrane</keyword>
<keyword evidence="5 9" id="KW-0812">Transmembrane</keyword>
<dbReference type="RefSeq" id="WP_376985313.1">
    <property type="nucleotide sequence ID" value="NZ_JBHRWW010000001.1"/>
</dbReference>
<feature type="transmembrane region" description="Helical" evidence="9">
    <location>
        <begin position="43"/>
        <end position="62"/>
    </location>
</feature>
<evidence type="ECO:0000256" key="6">
    <source>
        <dbReference type="ARBA" id="ARBA00022970"/>
    </source>
</evidence>
<dbReference type="PANTHER" id="PTHR30614">
    <property type="entry name" value="MEMBRANE COMPONENT OF AMINO ACID ABC TRANSPORTER"/>
    <property type="match status" value="1"/>
</dbReference>
<feature type="region of interest" description="Disordered" evidence="10">
    <location>
        <begin position="1"/>
        <end position="39"/>
    </location>
</feature>
<keyword evidence="8 9" id="KW-0472">Membrane</keyword>
<dbReference type="Gene3D" id="1.10.3720.10">
    <property type="entry name" value="MetI-like"/>
    <property type="match status" value="1"/>
</dbReference>
<reference evidence="13" key="1">
    <citation type="journal article" date="2019" name="Int. J. Syst. Evol. Microbiol.">
        <title>The Global Catalogue of Microorganisms (GCM) 10K type strain sequencing project: providing services to taxonomists for standard genome sequencing and annotation.</title>
        <authorList>
            <consortium name="The Broad Institute Genomics Platform"/>
            <consortium name="The Broad Institute Genome Sequencing Center for Infectious Disease"/>
            <person name="Wu L."/>
            <person name="Ma J."/>
        </authorList>
    </citation>
    <scope>NUCLEOTIDE SEQUENCE [LARGE SCALE GENOMIC DNA]</scope>
    <source>
        <strain evidence="13">NCAIM B.02333</strain>
    </source>
</reference>
<feature type="compositionally biased region" description="Low complexity" evidence="10">
    <location>
        <begin position="1"/>
        <end position="28"/>
    </location>
</feature>
<evidence type="ECO:0000313" key="13">
    <source>
        <dbReference type="Proteomes" id="UP001595685"/>
    </source>
</evidence>
<feature type="transmembrane region" description="Helical" evidence="9">
    <location>
        <begin position="163"/>
        <end position="181"/>
    </location>
</feature>
<evidence type="ECO:0000256" key="7">
    <source>
        <dbReference type="ARBA" id="ARBA00022989"/>
    </source>
</evidence>
<keyword evidence="6" id="KW-0029">Amino-acid transport</keyword>
<gene>
    <name evidence="12" type="ORF">ACFOLH_01360</name>
</gene>
<feature type="transmembrane region" description="Helical" evidence="9">
    <location>
        <begin position="264"/>
        <end position="285"/>
    </location>
</feature>
<dbReference type="InterPro" id="IPR010065">
    <property type="entry name" value="AA_ABC_transptr_permease_3TM"/>
</dbReference>
<evidence type="ECO:0000256" key="4">
    <source>
        <dbReference type="ARBA" id="ARBA00022475"/>
    </source>
</evidence>
<dbReference type="PROSITE" id="PS50928">
    <property type="entry name" value="ABC_TM1"/>
    <property type="match status" value="1"/>
</dbReference>
<feature type="domain" description="ABC transmembrane type-1" evidence="11">
    <location>
        <begin position="92"/>
        <end position="285"/>
    </location>
</feature>
<keyword evidence="7 9" id="KW-1133">Transmembrane helix</keyword>